<dbReference type="GO" id="GO:0003677">
    <property type="term" value="F:DNA binding"/>
    <property type="evidence" value="ECO:0007669"/>
    <property type="project" value="UniProtKB-KW"/>
</dbReference>
<keyword evidence="3 8" id="KW-0238">DNA-binding</keyword>
<dbReference type="InterPro" id="IPR000792">
    <property type="entry name" value="Tscrpt_reg_LuxR_C"/>
</dbReference>
<keyword evidence="9" id="KW-1185">Reference proteome</keyword>
<protein>
    <submittedName>
        <fullName evidence="8">DNA-binding NarL/FixJ family response regulator</fullName>
    </submittedName>
</protein>
<evidence type="ECO:0000313" key="8">
    <source>
        <dbReference type="EMBL" id="NYG38304.1"/>
    </source>
</evidence>
<dbReference type="Proteomes" id="UP000592181">
    <property type="component" value="Unassembled WGS sequence"/>
</dbReference>
<dbReference type="PANTHER" id="PTHR43214">
    <property type="entry name" value="TWO-COMPONENT RESPONSE REGULATOR"/>
    <property type="match status" value="1"/>
</dbReference>
<dbReference type="InterPro" id="IPR011006">
    <property type="entry name" value="CheY-like_superfamily"/>
</dbReference>
<dbReference type="SUPFAM" id="SSF52172">
    <property type="entry name" value="CheY-like"/>
    <property type="match status" value="1"/>
</dbReference>
<sequence>MSSPGPTPPGSSEPAVRVLVVDDDPLVRTGLVLILGGGRGIEVVGEAVDGLDGVAAAERLSPDVVLMDVRMPRLDGIAATERLTERPGGPSVVVLTTFDADDMVLRALRAGAAGFLLKDTAPDRLVDAVRAVAAGDPMLSPSVTAQLIAAVTGGGVTGGAAEKERTDRRQAARSRLDRLTEREREVAEAIAQGLDNTEITERLYMSIGTVKAHVGRLFTKLEVDNRVQVAILVRDAED</sequence>
<evidence type="ECO:0000256" key="2">
    <source>
        <dbReference type="ARBA" id="ARBA00023015"/>
    </source>
</evidence>
<name>A0A852XCW3_9MICO</name>
<dbReference type="PROSITE" id="PS50043">
    <property type="entry name" value="HTH_LUXR_2"/>
    <property type="match status" value="1"/>
</dbReference>
<evidence type="ECO:0000313" key="9">
    <source>
        <dbReference type="Proteomes" id="UP000592181"/>
    </source>
</evidence>
<accession>A0A852XCW3</accession>
<dbReference type="AlphaFoldDB" id="A0A852XCW3"/>
<evidence type="ECO:0000256" key="1">
    <source>
        <dbReference type="ARBA" id="ARBA00022553"/>
    </source>
</evidence>
<dbReference type="SUPFAM" id="SSF46894">
    <property type="entry name" value="C-terminal effector domain of the bipartite response regulators"/>
    <property type="match status" value="1"/>
</dbReference>
<dbReference type="InterPro" id="IPR001789">
    <property type="entry name" value="Sig_transdc_resp-reg_receiver"/>
</dbReference>
<feature type="domain" description="HTH luxR-type" evidence="6">
    <location>
        <begin position="172"/>
        <end position="237"/>
    </location>
</feature>
<keyword evidence="1 5" id="KW-0597">Phosphoprotein</keyword>
<dbReference type="InterPro" id="IPR039420">
    <property type="entry name" value="WalR-like"/>
</dbReference>
<evidence type="ECO:0000256" key="4">
    <source>
        <dbReference type="ARBA" id="ARBA00023163"/>
    </source>
</evidence>
<keyword evidence="2" id="KW-0805">Transcription regulation</keyword>
<gene>
    <name evidence="8" type="ORF">BJY28_002773</name>
</gene>
<dbReference type="PANTHER" id="PTHR43214:SF24">
    <property type="entry name" value="TRANSCRIPTIONAL REGULATORY PROTEIN NARL-RELATED"/>
    <property type="match status" value="1"/>
</dbReference>
<dbReference type="PROSITE" id="PS00622">
    <property type="entry name" value="HTH_LUXR_1"/>
    <property type="match status" value="1"/>
</dbReference>
<dbReference type="CDD" id="cd17535">
    <property type="entry name" value="REC_NarL-like"/>
    <property type="match status" value="1"/>
</dbReference>
<dbReference type="PRINTS" id="PR00038">
    <property type="entry name" value="HTHLUXR"/>
</dbReference>
<evidence type="ECO:0000259" key="7">
    <source>
        <dbReference type="PROSITE" id="PS50110"/>
    </source>
</evidence>
<reference evidence="8 9" key="1">
    <citation type="submission" date="2020-07" db="EMBL/GenBank/DDBJ databases">
        <title>Sequencing the genomes of 1000 actinobacteria strains.</title>
        <authorList>
            <person name="Klenk H.-P."/>
        </authorList>
    </citation>
    <scope>NUCLEOTIDE SEQUENCE [LARGE SCALE GENOMIC DNA]</scope>
    <source>
        <strain evidence="8 9">DSM 24723</strain>
    </source>
</reference>
<dbReference type="Pfam" id="PF00072">
    <property type="entry name" value="Response_reg"/>
    <property type="match status" value="1"/>
</dbReference>
<dbReference type="EMBL" id="JACBZX010000001">
    <property type="protein sequence ID" value="NYG38304.1"/>
    <property type="molecule type" value="Genomic_DNA"/>
</dbReference>
<evidence type="ECO:0000256" key="3">
    <source>
        <dbReference type="ARBA" id="ARBA00023125"/>
    </source>
</evidence>
<comment type="caution">
    <text evidence="8">The sequence shown here is derived from an EMBL/GenBank/DDBJ whole genome shotgun (WGS) entry which is preliminary data.</text>
</comment>
<dbReference type="GO" id="GO:0000160">
    <property type="term" value="P:phosphorelay signal transduction system"/>
    <property type="evidence" value="ECO:0007669"/>
    <property type="project" value="InterPro"/>
</dbReference>
<dbReference type="GO" id="GO:0006355">
    <property type="term" value="P:regulation of DNA-templated transcription"/>
    <property type="evidence" value="ECO:0007669"/>
    <property type="project" value="InterPro"/>
</dbReference>
<organism evidence="8 9">
    <name type="scientific">Janibacter alkaliphilus</name>
    <dbReference type="NCBI Taxonomy" id="1069963"/>
    <lineage>
        <taxon>Bacteria</taxon>
        <taxon>Bacillati</taxon>
        <taxon>Actinomycetota</taxon>
        <taxon>Actinomycetes</taxon>
        <taxon>Micrococcales</taxon>
        <taxon>Intrasporangiaceae</taxon>
        <taxon>Janibacter</taxon>
    </lineage>
</organism>
<feature type="domain" description="Response regulatory" evidence="7">
    <location>
        <begin position="17"/>
        <end position="133"/>
    </location>
</feature>
<feature type="modified residue" description="4-aspartylphosphate" evidence="5">
    <location>
        <position position="68"/>
    </location>
</feature>
<dbReference type="InterPro" id="IPR058245">
    <property type="entry name" value="NreC/VraR/RcsB-like_REC"/>
</dbReference>
<dbReference type="RefSeq" id="WP_179463523.1">
    <property type="nucleotide sequence ID" value="NZ_JACBZX010000001.1"/>
</dbReference>
<dbReference type="InterPro" id="IPR016032">
    <property type="entry name" value="Sig_transdc_resp-reg_C-effctor"/>
</dbReference>
<evidence type="ECO:0000256" key="5">
    <source>
        <dbReference type="PROSITE-ProRule" id="PRU00169"/>
    </source>
</evidence>
<evidence type="ECO:0000259" key="6">
    <source>
        <dbReference type="PROSITE" id="PS50043"/>
    </source>
</evidence>
<dbReference type="Gene3D" id="3.40.50.2300">
    <property type="match status" value="1"/>
</dbReference>
<dbReference type="SMART" id="SM00448">
    <property type="entry name" value="REC"/>
    <property type="match status" value="1"/>
</dbReference>
<dbReference type="SMART" id="SM00421">
    <property type="entry name" value="HTH_LUXR"/>
    <property type="match status" value="1"/>
</dbReference>
<keyword evidence="4" id="KW-0804">Transcription</keyword>
<dbReference type="Pfam" id="PF00196">
    <property type="entry name" value="GerE"/>
    <property type="match status" value="1"/>
</dbReference>
<proteinExistence type="predicted"/>
<dbReference type="PROSITE" id="PS50110">
    <property type="entry name" value="RESPONSE_REGULATORY"/>
    <property type="match status" value="1"/>
</dbReference>
<dbReference type="CDD" id="cd06170">
    <property type="entry name" value="LuxR_C_like"/>
    <property type="match status" value="1"/>
</dbReference>